<comment type="caution">
    <text evidence="3">The sequence shown here is derived from an EMBL/GenBank/DDBJ whole genome shotgun (WGS) entry which is preliminary data.</text>
</comment>
<reference evidence="3" key="1">
    <citation type="submission" date="2019-04" db="EMBL/GenBank/DDBJ databases">
        <title>Evolution of Biomass-Degrading Anaerobic Consortia Revealed by Metagenomics.</title>
        <authorList>
            <person name="Peng X."/>
        </authorList>
    </citation>
    <scope>NUCLEOTIDE SEQUENCE</scope>
    <source>
        <strain evidence="3">SIG242</strain>
    </source>
</reference>
<accession>A0A927WL27</accession>
<keyword evidence="1" id="KW-0175">Coiled coil</keyword>
<evidence type="ECO:0000313" key="4">
    <source>
        <dbReference type="Proteomes" id="UP000772151"/>
    </source>
</evidence>
<feature type="coiled-coil region" evidence="1">
    <location>
        <begin position="379"/>
        <end position="406"/>
    </location>
</feature>
<feature type="domain" description="Exonuclease VII large subunit C-terminal" evidence="2">
    <location>
        <begin position="227"/>
        <end position="402"/>
    </location>
</feature>
<name>A0A927WL27_SELRU</name>
<sequence length="421" mass="48028">MMYIIDQAPFNSDSFCKEVTENIKKYAEMNDFKYTDLLRAKRLKDRDGYEWHVDVDMLLENIPVVDFLKTALDERYPEQTKLLLQELSFSTKNLLEKISTLVSSQSFETTLIADCKEIHASNTAADVYTGALIDYEAPRTVIGLFFNKNYCKLIDCEDFSKLLDKKLLIQGTVSYFQKMNCFQIKASSIKVIGECTRLQKLNHWENICADILRTWEGVQPYPEPTKKPDKIILVGNSDTQGYNDFVETFKKSFGKNAPHLEKHNVDTMTVENIVPVLESLQNETDIDYVAIVRGGGDKESLAQYCEPSMLRAIHALGNVVTGIGHSDDKLLCGRAALYDAGTPTAAAQFIKTMDNNFSSQERRKKAAREIKEALARTGFKNDKERAEHWEKAYKQLKKAYDELLEDSKTKGLRRILKNLFG</sequence>
<evidence type="ECO:0000256" key="1">
    <source>
        <dbReference type="SAM" id="Coils"/>
    </source>
</evidence>
<dbReference type="GO" id="GO:0008855">
    <property type="term" value="F:exodeoxyribonuclease VII activity"/>
    <property type="evidence" value="ECO:0007669"/>
    <property type="project" value="InterPro"/>
</dbReference>
<protein>
    <recommendedName>
        <fullName evidence="2">Exonuclease VII large subunit C-terminal domain-containing protein</fullName>
    </recommendedName>
</protein>
<dbReference type="AlphaFoldDB" id="A0A927WL27"/>
<dbReference type="RefSeq" id="WP_303668811.1">
    <property type="nucleotide sequence ID" value="NZ_SVCA01000003.1"/>
</dbReference>
<dbReference type="GO" id="GO:0006308">
    <property type="term" value="P:DNA catabolic process"/>
    <property type="evidence" value="ECO:0007669"/>
    <property type="project" value="InterPro"/>
</dbReference>
<dbReference type="Proteomes" id="UP000772151">
    <property type="component" value="Unassembled WGS sequence"/>
</dbReference>
<evidence type="ECO:0000313" key="3">
    <source>
        <dbReference type="EMBL" id="MBE6084738.1"/>
    </source>
</evidence>
<evidence type="ECO:0000259" key="2">
    <source>
        <dbReference type="Pfam" id="PF02601"/>
    </source>
</evidence>
<proteinExistence type="predicted"/>
<dbReference type="InterPro" id="IPR003753">
    <property type="entry name" value="Exonuc_VII_L"/>
</dbReference>
<dbReference type="Pfam" id="PF02601">
    <property type="entry name" value="Exonuc_VII_L"/>
    <property type="match status" value="1"/>
</dbReference>
<dbReference type="PANTHER" id="PTHR30008:SF0">
    <property type="entry name" value="EXODEOXYRIBONUCLEASE 7 LARGE SUBUNIT"/>
    <property type="match status" value="1"/>
</dbReference>
<dbReference type="InterPro" id="IPR020579">
    <property type="entry name" value="Exonuc_VII_lsu_C"/>
</dbReference>
<dbReference type="EMBL" id="SVCA01000003">
    <property type="protein sequence ID" value="MBE6084738.1"/>
    <property type="molecule type" value="Genomic_DNA"/>
</dbReference>
<gene>
    <name evidence="3" type="ORF">E7203_04610</name>
</gene>
<organism evidence="3 4">
    <name type="scientific">Selenomonas ruminantium</name>
    <dbReference type="NCBI Taxonomy" id="971"/>
    <lineage>
        <taxon>Bacteria</taxon>
        <taxon>Bacillati</taxon>
        <taxon>Bacillota</taxon>
        <taxon>Negativicutes</taxon>
        <taxon>Selenomonadales</taxon>
        <taxon>Selenomonadaceae</taxon>
        <taxon>Selenomonas</taxon>
    </lineage>
</organism>
<dbReference type="GO" id="GO:0009318">
    <property type="term" value="C:exodeoxyribonuclease VII complex"/>
    <property type="evidence" value="ECO:0007669"/>
    <property type="project" value="InterPro"/>
</dbReference>
<dbReference type="PANTHER" id="PTHR30008">
    <property type="entry name" value="EXODEOXYRIBONUCLEASE 7 LARGE SUBUNIT"/>
    <property type="match status" value="1"/>
</dbReference>